<dbReference type="RefSeq" id="WP_118645548.1">
    <property type="nucleotide sequence ID" value="NZ_CP060635.1"/>
</dbReference>
<dbReference type="AlphaFoldDB" id="A0A7G9GH48"/>
<dbReference type="InterPro" id="IPR006287">
    <property type="entry name" value="DJ-1"/>
</dbReference>
<dbReference type="InterPro" id="IPR050325">
    <property type="entry name" value="Prot/Nucl_acid_deglycase"/>
</dbReference>
<dbReference type="GO" id="GO:0005737">
    <property type="term" value="C:cytoplasm"/>
    <property type="evidence" value="ECO:0007669"/>
    <property type="project" value="TreeGrafter"/>
</dbReference>
<dbReference type="InterPro" id="IPR029062">
    <property type="entry name" value="Class_I_gatase-like"/>
</dbReference>
<dbReference type="InterPro" id="IPR002818">
    <property type="entry name" value="DJ-1/PfpI"/>
</dbReference>
<feature type="domain" description="DJ-1/PfpI" evidence="1">
    <location>
        <begin position="3"/>
        <end position="164"/>
    </location>
</feature>
<dbReference type="SUPFAM" id="SSF52317">
    <property type="entry name" value="Class I glutamine amidotransferase-like"/>
    <property type="match status" value="1"/>
</dbReference>
<dbReference type="Proteomes" id="UP000515860">
    <property type="component" value="Chromosome"/>
</dbReference>
<dbReference type="PANTHER" id="PTHR48094">
    <property type="entry name" value="PROTEIN/NUCLEIC ACID DEGLYCASE DJ-1-RELATED"/>
    <property type="match status" value="1"/>
</dbReference>
<evidence type="ECO:0000313" key="2">
    <source>
        <dbReference type="EMBL" id="QNM10130.1"/>
    </source>
</evidence>
<gene>
    <name evidence="2" type="ORF">H9Q79_07630</name>
</gene>
<dbReference type="EMBL" id="CP060635">
    <property type="protein sequence ID" value="QNM10130.1"/>
    <property type="molecule type" value="Genomic_DNA"/>
</dbReference>
<keyword evidence="3" id="KW-1185">Reference proteome</keyword>
<sequence>MAKIYVFLADGCEEVEALTPVDLIRRAGHEVCMVSVMGRKQITGSHGIRIEADVLLEDEEFDEGDMYLLPGGMPGTRYLGESRRLAELLLQRHAQGKHLAAICAAPSVLGQLGILKDKKAVCYPGFEEKLTGAQVLTVPAVTDGTITTARGVGAGIDFGLELIRVLDGADKAREIKDQIVYPYNS</sequence>
<name>A0A7G9GH48_9FIRM</name>
<dbReference type="NCBIfam" id="TIGR01383">
    <property type="entry name" value="not_thiJ"/>
    <property type="match status" value="1"/>
</dbReference>
<dbReference type="PANTHER" id="PTHR48094:SF12">
    <property type="entry name" value="PARKINSON DISEASE PROTEIN 7 HOMOLOG"/>
    <property type="match status" value="1"/>
</dbReference>
<evidence type="ECO:0000313" key="3">
    <source>
        <dbReference type="Proteomes" id="UP000515860"/>
    </source>
</evidence>
<dbReference type="Gene3D" id="3.40.50.880">
    <property type="match status" value="1"/>
</dbReference>
<reference evidence="2 3" key="1">
    <citation type="submission" date="2020-08" db="EMBL/GenBank/DDBJ databases">
        <authorList>
            <person name="Liu C."/>
            <person name="Sun Q."/>
        </authorList>
    </citation>
    <scope>NUCLEOTIDE SEQUENCE [LARGE SCALE GENOMIC DNA]</scope>
    <source>
        <strain evidence="2 3">NSJ-29</strain>
    </source>
</reference>
<dbReference type="KEGG" id="whj:H9Q79_07630"/>
<evidence type="ECO:0000259" key="1">
    <source>
        <dbReference type="Pfam" id="PF01965"/>
    </source>
</evidence>
<dbReference type="CDD" id="cd03135">
    <property type="entry name" value="GATase1_DJ-1"/>
    <property type="match status" value="1"/>
</dbReference>
<organism evidence="2 3">
    <name type="scientific">Wansuia hejianensis</name>
    <dbReference type="NCBI Taxonomy" id="2763667"/>
    <lineage>
        <taxon>Bacteria</taxon>
        <taxon>Bacillati</taxon>
        <taxon>Bacillota</taxon>
        <taxon>Clostridia</taxon>
        <taxon>Lachnospirales</taxon>
        <taxon>Lachnospiraceae</taxon>
        <taxon>Wansuia</taxon>
    </lineage>
</organism>
<proteinExistence type="predicted"/>
<accession>A0A7G9GH48</accession>
<dbReference type="Pfam" id="PF01965">
    <property type="entry name" value="DJ-1_PfpI"/>
    <property type="match status" value="1"/>
</dbReference>
<protein>
    <submittedName>
        <fullName evidence="2">DJ-1/PfpI family protein</fullName>
    </submittedName>
</protein>